<proteinExistence type="predicted"/>
<sequence length="289" mass="30264">MTSQEDTQSTSSPPPPPSAGTANLASKFQRKAKFRRASVGQLDMEYIPGLSNTPGGVDSDGVNTKETLADAPVPAPVAVPATTTPPASADSDNDSGALLVSVLHEHAPTESAKRDAPEAEVASETGMNKDHTTTTESGATVHSPSRSRSPKVETKTPVLSPDSSQHVTSPPESTKQDDDVGYSISSSPQRESTLEGDAVPPPGETSESDFIRPFSPEELDQAKSLVLDLLGWGVEPEFLVASGVSAEAIYRIFTDLNLRLPNNLEVSEDVKAVAYSWGPIPASGDSNSA</sequence>
<evidence type="ECO:0000256" key="1">
    <source>
        <dbReference type="SAM" id="MobiDB-lite"/>
    </source>
</evidence>
<keyword evidence="3" id="KW-1185">Reference proteome</keyword>
<dbReference type="EMBL" id="NHYD01002266">
    <property type="protein sequence ID" value="PPQ87537.1"/>
    <property type="molecule type" value="Genomic_DNA"/>
</dbReference>
<evidence type="ECO:0000313" key="3">
    <source>
        <dbReference type="Proteomes" id="UP000283269"/>
    </source>
</evidence>
<name>A0A409XA24_PSICY</name>
<feature type="region of interest" description="Disordered" evidence="1">
    <location>
        <begin position="1"/>
        <end position="23"/>
    </location>
</feature>
<feature type="compositionally biased region" description="Low complexity" evidence="1">
    <location>
        <begin position="69"/>
        <end position="90"/>
    </location>
</feature>
<gene>
    <name evidence="2" type="ORF">CVT25_008539</name>
</gene>
<dbReference type="InParanoid" id="A0A409XA24"/>
<dbReference type="AlphaFoldDB" id="A0A409XA24"/>
<feature type="compositionally biased region" description="Polar residues" evidence="1">
    <location>
        <begin position="134"/>
        <end position="147"/>
    </location>
</feature>
<evidence type="ECO:0000313" key="2">
    <source>
        <dbReference type="EMBL" id="PPQ87537.1"/>
    </source>
</evidence>
<reference evidence="2 3" key="1">
    <citation type="journal article" date="2018" name="Evol. Lett.">
        <title>Horizontal gene cluster transfer increased hallucinogenic mushroom diversity.</title>
        <authorList>
            <person name="Reynolds H.T."/>
            <person name="Vijayakumar V."/>
            <person name="Gluck-Thaler E."/>
            <person name="Korotkin H.B."/>
            <person name="Matheny P.B."/>
            <person name="Slot J.C."/>
        </authorList>
    </citation>
    <scope>NUCLEOTIDE SEQUENCE [LARGE SCALE GENOMIC DNA]</scope>
    <source>
        <strain evidence="2 3">2631</strain>
    </source>
</reference>
<feature type="compositionally biased region" description="Polar residues" evidence="1">
    <location>
        <begin position="161"/>
        <end position="173"/>
    </location>
</feature>
<comment type="caution">
    <text evidence="2">The sequence shown here is derived from an EMBL/GenBank/DDBJ whole genome shotgun (WGS) entry which is preliminary data.</text>
</comment>
<dbReference type="Proteomes" id="UP000283269">
    <property type="component" value="Unassembled WGS sequence"/>
</dbReference>
<organism evidence="2 3">
    <name type="scientific">Psilocybe cyanescens</name>
    <dbReference type="NCBI Taxonomy" id="93625"/>
    <lineage>
        <taxon>Eukaryota</taxon>
        <taxon>Fungi</taxon>
        <taxon>Dikarya</taxon>
        <taxon>Basidiomycota</taxon>
        <taxon>Agaricomycotina</taxon>
        <taxon>Agaricomycetes</taxon>
        <taxon>Agaricomycetidae</taxon>
        <taxon>Agaricales</taxon>
        <taxon>Agaricineae</taxon>
        <taxon>Strophariaceae</taxon>
        <taxon>Psilocybe</taxon>
    </lineage>
</organism>
<protein>
    <submittedName>
        <fullName evidence="2">Uncharacterized protein</fullName>
    </submittedName>
</protein>
<feature type="compositionally biased region" description="Polar residues" evidence="1">
    <location>
        <begin position="1"/>
        <end position="10"/>
    </location>
</feature>
<feature type="compositionally biased region" description="Basic and acidic residues" evidence="1">
    <location>
        <begin position="103"/>
        <end position="117"/>
    </location>
</feature>
<accession>A0A409XA24</accession>
<feature type="region of interest" description="Disordered" evidence="1">
    <location>
        <begin position="46"/>
        <end position="211"/>
    </location>
</feature>
<dbReference type="OrthoDB" id="3270652at2759"/>